<keyword evidence="10" id="KW-1185">Reference proteome</keyword>
<protein>
    <submittedName>
        <fullName evidence="9">Efflux transporter periplasmic adaptor subunit</fullName>
    </submittedName>
</protein>
<evidence type="ECO:0000256" key="1">
    <source>
        <dbReference type="ARBA" id="ARBA00004196"/>
    </source>
</evidence>
<name>A0A1E7Q7R6_9GAMM</name>
<evidence type="ECO:0000256" key="3">
    <source>
        <dbReference type="ARBA" id="ARBA00023054"/>
    </source>
</evidence>
<keyword evidence="3 4" id="KW-0175">Coiled coil</keyword>
<evidence type="ECO:0000259" key="7">
    <source>
        <dbReference type="Pfam" id="PF25917"/>
    </source>
</evidence>
<comment type="subcellular location">
    <subcellularLocation>
        <location evidence="1">Cell envelope</location>
    </subcellularLocation>
</comment>
<feature type="domain" description="CusB-like beta-barrel" evidence="8">
    <location>
        <begin position="237"/>
        <end position="310"/>
    </location>
</feature>
<dbReference type="OrthoDB" id="9791520at2"/>
<dbReference type="Gene3D" id="1.10.287.470">
    <property type="entry name" value="Helix hairpin bin"/>
    <property type="match status" value="1"/>
</dbReference>
<reference evidence="10" key="1">
    <citation type="submission" date="2016-09" db="EMBL/GenBank/DDBJ databases">
        <authorList>
            <person name="Wan X."/>
            <person name="Hou S."/>
        </authorList>
    </citation>
    <scope>NUCLEOTIDE SEQUENCE [LARGE SCALE GENOMIC DNA]</scope>
    <source>
        <strain evidence="10">KH87</strain>
    </source>
</reference>
<comment type="similarity">
    <text evidence="2">Belongs to the membrane fusion protein (MFP) (TC 8.A.1) family.</text>
</comment>
<dbReference type="FunFam" id="2.40.30.170:FF:000010">
    <property type="entry name" value="Efflux RND transporter periplasmic adaptor subunit"/>
    <property type="match status" value="1"/>
</dbReference>
<accession>A0A1E7Q7R6</accession>
<dbReference type="Pfam" id="PF25954">
    <property type="entry name" value="Beta-barrel_RND_2"/>
    <property type="match status" value="1"/>
</dbReference>
<dbReference type="Pfam" id="PF25917">
    <property type="entry name" value="BSH_RND"/>
    <property type="match status" value="1"/>
</dbReference>
<dbReference type="Proteomes" id="UP000242258">
    <property type="component" value="Unassembled WGS sequence"/>
</dbReference>
<evidence type="ECO:0000256" key="4">
    <source>
        <dbReference type="SAM" id="Coils"/>
    </source>
</evidence>
<evidence type="ECO:0000256" key="2">
    <source>
        <dbReference type="ARBA" id="ARBA00009477"/>
    </source>
</evidence>
<dbReference type="PANTHER" id="PTHR32347">
    <property type="entry name" value="EFFLUX SYSTEM COMPONENT YKNX-RELATED"/>
    <property type="match status" value="1"/>
</dbReference>
<proteinExistence type="inferred from homology"/>
<sequence length="484" mass="53064">MRNRITATIIAIVVSVILLIWLNKGEQQAAIDYQTQGISIGAIESVVNTAGSTKAVVTVEVGTEVSGLITKLYVDFNDQVSEGQAIAQLDDRSYQARLRQAQADVTMAKANVAQQQAGLTKSNAELARAERAYNRQQQLITQQLTNQTELDNAIASFETATAQVALSEAQIQSAQAQLLQRHAQLEQAQLDLDRTIIRSPVNGIVIDRQVDIGQTVAASLAAPTLFTIAQDLSQMQIEADVDEADIGKIVQGQEVRFQVDAFPERQFRGQVQQVRKAATNVSNVVTYKVIIAAPNQQQLLLPGMTANLNIIRGQKQDILRVPNAALRFKPTGANNETAQANPTDMAEKLIAELKLSADKAADVKKLMSEFQNNLKQALAQSNSPGPNTDRRQIMQQQRQKMQNRLQQILTPEEFARYSQLMAQAREQRQQGSNGTAAQVWKLAADGTLYPVAIRIGLADDEYSEVLSNELSAQDNVIVRAVRAS</sequence>
<dbReference type="InterPro" id="IPR058625">
    <property type="entry name" value="MdtA-like_BSH"/>
</dbReference>
<comment type="caution">
    <text evidence="9">The sequence shown here is derived from an EMBL/GenBank/DDBJ whole genome shotgun (WGS) entry which is preliminary data.</text>
</comment>
<dbReference type="SUPFAM" id="SSF111369">
    <property type="entry name" value="HlyD-like secretion proteins"/>
    <property type="match status" value="2"/>
</dbReference>
<evidence type="ECO:0000259" key="8">
    <source>
        <dbReference type="Pfam" id="PF25954"/>
    </source>
</evidence>
<dbReference type="Gene3D" id="2.40.50.100">
    <property type="match status" value="1"/>
</dbReference>
<keyword evidence="5" id="KW-1133">Transmembrane helix</keyword>
<dbReference type="GO" id="GO:0030313">
    <property type="term" value="C:cell envelope"/>
    <property type="evidence" value="ECO:0007669"/>
    <property type="project" value="UniProtKB-SubCell"/>
</dbReference>
<dbReference type="InterPro" id="IPR058624">
    <property type="entry name" value="MdtA-like_HH"/>
</dbReference>
<dbReference type="Gene3D" id="2.40.30.170">
    <property type="match status" value="1"/>
</dbReference>
<keyword evidence="5" id="KW-0812">Transmembrane</keyword>
<organism evidence="9 10">
    <name type="scientific">Rheinheimera salexigens</name>
    <dbReference type="NCBI Taxonomy" id="1628148"/>
    <lineage>
        <taxon>Bacteria</taxon>
        <taxon>Pseudomonadati</taxon>
        <taxon>Pseudomonadota</taxon>
        <taxon>Gammaproteobacteria</taxon>
        <taxon>Chromatiales</taxon>
        <taxon>Chromatiaceae</taxon>
        <taxon>Rheinheimera</taxon>
    </lineage>
</organism>
<gene>
    <name evidence="9" type="ORF">BI198_12210</name>
</gene>
<dbReference type="RefSeq" id="WP_070049798.1">
    <property type="nucleotide sequence ID" value="NZ_CBCSDO010000008.1"/>
</dbReference>
<dbReference type="AlphaFoldDB" id="A0A1E7Q7R6"/>
<evidence type="ECO:0000256" key="5">
    <source>
        <dbReference type="SAM" id="Phobius"/>
    </source>
</evidence>
<dbReference type="InterPro" id="IPR058792">
    <property type="entry name" value="Beta-barrel_RND_2"/>
</dbReference>
<dbReference type="InterPro" id="IPR050465">
    <property type="entry name" value="UPF0194_transport"/>
</dbReference>
<dbReference type="STRING" id="1628148.BI198_12210"/>
<feature type="domain" description="Multidrug resistance protein MdtA-like alpha-helical hairpin" evidence="6">
    <location>
        <begin position="112"/>
        <end position="191"/>
    </location>
</feature>
<dbReference type="PANTHER" id="PTHR32347:SF14">
    <property type="entry name" value="EFFLUX SYSTEM COMPONENT YKNX-RELATED"/>
    <property type="match status" value="1"/>
</dbReference>
<dbReference type="Pfam" id="PF25876">
    <property type="entry name" value="HH_MFP_RND"/>
    <property type="match status" value="1"/>
</dbReference>
<keyword evidence="5" id="KW-0472">Membrane</keyword>
<feature type="transmembrane region" description="Helical" evidence="5">
    <location>
        <begin position="5"/>
        <end position="22"/>
    </location>
</feature>
<dbReference type="EMBL" id="MKEK01000001">
    <property type="protein sequence ID" value="OEY70244.1"/>
    <property type="molecule type" value="Genomic_DNA"/>
</dbReference>
<evidence type="ECO:0000313" key="9">
    <source>
        <dbReference type="EMBL" id="OEY70244.1"/>
    </source>
</evidence>
<feature type="domain" description="Multidrug resistance protein MdtA-like barrel-sandwich hybrid" evidence="7">
    <location>
        <begin position="58"/>
        <end position="224"/>
    </location>
</feature>
<evidence type="ECO:0000313" key="10">
    <source>
        <dbReference type="Proteomes" id="UP000242258"/>
    </source>
</evidence>
<feature type="coiled-coil region" evidence="4">
    <location>
        <begin position="119"/>
        <end position="177"/>
    </location>
</feature>
<evidence type="ECO:0000259" key="6">
    <source>
        <dbReference type="Pfam" id="PF25876"/>
    </source>
</evidence>